<gene>
    <name evidence="2" type="ORF">CVIRNUC_001341</name>
</gene>
<dbReference type="EMBL" id="CAUYUE010000002">
    <property type="protein sequence ID" value="CAK0741647.1"/>
    <property type="molecule type" value="Genomic_DNA"/>
</dbReference>
<feature type="region of interest" description="Disordered" evidence="1">
    <location>
        <begin position="1"/>
        <end position="74"/>
    </location>
</feature>
<keyword evidence="3" id="KW-1185">Reference proteome</keyword>
<evidence type="ECO:0000256" key="1">
    <source>
        <dbReference type="SAM" id="MobiDB-lite"/>
    </source>
</evidence>
<evidence type="ECO:0000313" key="3">
    <source>
        <dbReference type="Proteomes" id="UP001314263"/>
    </source>
</evidence>
<dbReference type="AlphaFoldDB" id="A0AAV1HTS8"/>
<evidence type="ECO:0000313" key="2">
    <source>
        <dbReference type="EMBL" id="CAK0741647.1"/>
    </source>
</evidence>
<feature type="compositionally biased region" description="Basic residues" evidence="1">
    <location>
        <begin position="131"/>
        <end position="142"/>
    </location>
</feature>
<proteinExistence type="predicted"/>
<feature type="compositionally biased region" description="Basic and acidic residues" evidence="1">
    <location>
        <begin position="1"/>
        <end position="30"/>
    </location>
</feature>
<name>A0AAV1HTS8_9CHLO</name>
<dbReference type="Proteomes" id="UP001314263">
    <property type="component" value="Unassembled WGS sequence"/>
</dbReference>
<organism evidence="2 3">
    <name type="scientific">Coccomyxa viridis</name>
    <dbReference type="NCBI Taxonomy" id="1274662"/>
    <lineage>
        <taxon>Eukaryota</taxon>
        <taxon>Viridiplantae</taxon>
        <taxon>Chlorophyta</taxon>
        <taxon>core chlorophytes</taxon>
        <taxon>Trebouxiophyceae</taxon>
        <taxon>Trebouxiophyceae incertae sedis</taxon>
        <taxon>Coccomyxaceae</taxon>
        <taxon>Coccomyxa</taxon>
    </lineage>
</organism>
<accession>A0AAV1HTS8</accession>
<protein>
    <submittedName>
        <fullName evidence="2">Uncharacterized protein</fullName>
    </submittedName>
</protein>
<comment type="caution">
    <text evidence="2">The sequence shown here is derived from an EMBL/GenBank/DDBJ whole genome shotgun (WGS) entry which is preliminary data.</text>
</comment>
<sequence>MTHRWGQQDHQHDEHTSSALHAKEAAEEALHNAGAPAISPARATGSPEAGEQGTPHCWPHGPGKGPSPLKTSVGGPASLSIGTWVPTAGLQSADIALPLSLTNPEDASSDGAVVLIDDTAEQDSPEAASPPRRRSSKRKRHEHGYNEAAQVTALELAILTAGGTVQEGWRAEGICRKGVSHKTGKSWTRWLSIYYPPPDFVAVSKDLQKKGYPSQADVIRAMGIRQDEFCIDQQDEYGEIDISDSEDDVGSDHLSHGCSAICTSEEMPVH</sequence>
<feature type="region of interest" description="Disordered" evidence="1">
    <location>
        <begin position="119"/>
        <end position="145"/>
    </location>
</feature>
<reference evidence="2 3" key="1">
    <citation type="submission" date="2023-10" db="EMBL/GenBank/DDBJ databases">
        <authorList>
            <person name="Maclean D."/>
            <person name="Macfadyen A."/>
        </authorList>
    </citation>
    <scope>NUCLEOTIDE SEQUENCE [LARGE SCALE GENOMIC DNA]</scope>
</reference>